<evidence type="ECO:0000259" key="1">
    <source>
        <dbReference type="Pfam" id="PF01370"/>
    </source>
</evidence>
<evidence type="ECO:0000313" key="2">
    <source>
        <dbReference type="EMBL" id="MWB76540.1"/>
    </source>
</evidence>
<organism evidence="2 3">
    <name type="scientific">Pseudooceanicola pacificus</name>
    <dbReference type="NCBI Taxonomy" id="2676438"/>
    <lineage>
        <taxon>Bacteria</taxon>
        <taxon>Pseudomonadati</taxon>
        <taxon>Pseudomonadota</taxon>
        <taxon>Alphaproteobacteria</taxon>
        <taxon>Rhodobacterales</taxon>
        <taxon>Paracoccaceae</taxon>
        <taxon>Pseudooceanicola</taxon>
    </lineage>
</organism>
<dbReference type="AlphaFoldDB" id="A0A844WBB2"/>
<dbReference type="InterPro" id="IPR036291">
    <property type="entry name" value="NAD(P)-bd_dom_sf"/>
</dbReference>
<name>A0A844WBB2_9RHOB</name>
<protein>
    <submittedName>
        <fullName evidence="2">NAD-dependent epimerase/dehydratase family protein</fullName>
    </submittedName>
</protein>
<gene>
    <name evidence="2" type="ORF">GLS40_00725</name>
</gene>
<dbReference type="Proteomes" id="UP000443843">
    <property type="component" value="Unassembled WGS sequence"/>
</dbReference>
<accession>A0A844WBB2</accession>
<dbReference type="RefSeq" id="WP_160380686.1">
    <property type="nucleotide sequence ID" value="NZ_WNXQ01000001.1"/>
</dbReference>
<dbReference type="SUPFAM" id="SSF51735">
    <property type="entry name" value="NAD(P)-binding Rossmann-fold domains"/>
    <property type="match status" value="1"/>
</dbReference>
<dbReference type="Gene3D" id="3.40.50.720">
    <property type="entry name" value="NAD(P)-binding Rossmann-like Domain"/>
    <property type="match status" value="1"/>
</dbReference>
<evidence type="ECO:0000313" key="3">
    <source>
        <dbReference type="Proteomes" id="UP000443843"/>
    </source>
</evidence>
<reference evidence="2 3" key="1">
    <citation type="submission" date="2019-11" db="EMBL/GenBank/DDBJ databases">
        <title>Pseudooceanicola pacifica sp. nov., isolated from deep-sea sediment of the Pacific Ocean.</title>
        <authorList>
            <person name="Lyu L."/>
        </authorList>
    </citation>
    <scope>NUCLEOTIDE SEQUENCE [LARGE SCALE GENOMIC DNA]</scope>
    <source>
        <strain evidence="2 3">216_PA32_1</strain>
    </source>
</reference>
<comment type="caution">
    <text evidence="2">The sequence shown here is derived from an EMBL/GenBank/DDBJ whole genome shotgun (WGS) entry which is preliminary data.</text>
</comment>
<keyword evidence="3" id="KW-1185">Reference proteome</keyword>
<sequence length="267" mass="28147">MVRRIWAEGRGSPGQTAWLVRRDPGAGDLAWAPGDTTAHLPRADCIVALWGVTPGAGRDLSANTALALAAMELARQVGATRVLHCSSAAVYPGGAGPGRETDDPAPWSPYGQAKAAMERALADWSGRNPDGPEWCAMRMANVAGADGLFAALEQGRQMQIDRFADGQGPRRSYLAPEDFAQALTALLDLPPGGLPRLLNLTGPRPVAMEAIARAAGRSPVMRPAPSDALALMALSDERAARLIGPLTDSAHPEQLVRQWRSWGAVPA</sequence>
<feature type="domain" description="NAD-dependent epimerase/dehydratase" evidence="1">
    <location>
        <begin position="60"/>
        <end position="190"/>
    </location>
</feature>
<proteinExistence type="predicted"/>
<dbReference type="Pfam" id="PF01370">
    <property type="entry name" value="Epimerase"/>
    <property type="match status" value="1"/>
</dbReference>
<dbReference type="InterPro" id="IPR001509">
    <property type="entry name" value="Epimerase_deHydtase"/>
</dbReference>
<dbReference type="EMBL" id="WNXQ01000001">
    <property type="protein sequence ID" value="MWB76540.1"/>
    <property type="molecule type" value="Genomic_DNA"/>
</dbReference>